<feature type="compositionally biased region" description="Polar residues" evidence="1">
    <location>
        <begin position="298"/>
        <end position="313"/>
    </location>
</feature>
<proteinExistence type="predicted"/>
<feature type="compositionally biased region" description="Low complexity" evidence="1">
    <location>
        <begin position="321"/>
        <end position="341"/>
    </location>
</feature>
<evidence type="ECO:0000313" key="3">
    <source>
        <dbReference type="Proteomes" id="UP001497453"/>
    </source>
</evidence>
<feature type="compositionally biased region" description="Low complexity" evidence="1">
    <location>
        <begin position="445"/>
        <end position="478"/>
    </location>
</feature>
<feature type="region of interest" description="Disordered" evidence="1">
    <location>
        <begin position="21"/>
        <end position="72"/>
    </location>
</feature>
<feature type="compositionally biased region" description="Polar residues" evidence="1">
    <location>
        <begin position="506"/>
        <end position="525"/>
    </location>
</feature>
<evidence type="ECO:0000313" key="2">
    <source>
        <dbReference type="EMBL" id="CAL1706441.1"/>
    </source>
</evidence>
<feature type="compositionally biased region" description="Low complexity" evidence="1">
    <location>
        <begin position="386"/>
        <end position="399"/>
    </location>
</feature>
<name>A0ABP1DF28_9APHY</name>
<keyword evidence="3" id="KW-1185">Reference proteome</keyword>
<dbReference type="Proteomes" id="UP001497453">
    <property type="component" value="Chromosome 4"/>
</dbReference>
<protein>
    <submittedName>
        <fullName evidence="2">Uncharacterized protein</fullName>
    </submittedName>
</protein>
<feature type="compositionally biased region" description="Low complexity" evidence="1">
    <location>
        <begin position="50"/>
        <end position="67"/>
    </location>
</feature>
<feature type="compositionally biased region" description="Low complexity" evidence="1">
    <location>
        <begin position="26"/>
        <end position="39"/>
    </location>
</feature>
<organism evidence="2 3">
    <name type="scientific">Somion occarium</name>
    <dbReference type="NCBI Taxonomy" id="3059160"/>
    <lineage>
        <taxon>Eukaryota</taxon>
        <taxon>Fungi</taxon>
        <taxon>Dikarya</taxon>
        <taxon>Basidiomycota</taxon>
        <taxon>Agaricomycotina</taxon>
        <taxon>Agaricomycetes</taxon>
        <taxon>Polyporales</taxon>
        <taxon>Cerrenaceae</taxon>
        <taxon>Somion</taxon>
    </lineage>
</organism>
<gene>
    <name evidence="2" type="ORF">GFSPODELE1_LOCUS5872</name>
</gene>
<sequence length="632" mass="67536">MVKASLAPFLSRSKSVANVDDIGEASSSRSQPRPSSSSSVFPSLLKLDTSSNSSKQSSSRISSVPPSALASQSSRPVPLLSLKLTAPSFLDVVVRDRENKEPVYIIETVRDSTSIYRLNSETDEAIKVSTVQWPNTITRSKLKSGRTVQMANDRWREAEEFLKLGPLGSIGTRKFNIPHYPHSFKWKLIPGGHFYCSTAGANGPFAILDSSVLSAPARLSIFHNCLEDDESRTQENYKGIPVLLLDYLITTSLLLVTEVQEWLDRQQSPSGTVRIPGSSIPAVKKWLAIIHNTPLPPSQATSPSDTASSANIWGSSDRRTSTSSSPPTSVASPTPSVPGTSLDSILHRPSSEEIPPVPPLPQSSSLADPSQVITPFPHSFASSSTPHLPSLPAPSISSSMRAPRRLPKPPILSLSQPGERVPWQTPEPLGSNDPLISPLPDTQRSPSPSGQSSSSGSAVSMHSRNRSSRGSMGRLVAPPSAPPPATNLPLPPKLAQELATSPPGRQRTSQTFTASPLGQSSSGLQAMNPDPLDPEEEAQVRNVTRQMLALHTSSPRQPAGTLVGSPPGASTMLTMEGSAGFSGVHLDAGGVRMRDAAARHSYAETVYEMPPPAYDAIDFSLPRMRLQSNNGR</sequence>
<reference evidence="3" key="1">
    <citation type="submission" date="2024-04" db="EMBL/GenBank/DDBJ databases">
        <authorList>
            <person name="Shaw F."/>
            <person name="Minotto A."/>
        </authorList>
    </citation>
    <scope>NUCLEOTIDE SEQUENCE [LARGE SCALE GENOMIC DNA]</scope>
</reference>
<feature type="compositionally biased region" description="Pro residues" evidence="1">
    <location>
        <begin position="479"/>
        <end position="492"/>
    </location>
</feature>
<feature type="region of interest" description="Disordered" evidence="1">
    <location>
        <begin position="551"/>
        <end position="571"/>
    </location>
</feature>
<dbReference type="EMBL" id="OZ037947">
    <property type="protein sequence ID" value="CAL1706441.1"/>
    <property type="molecule type" value="Genomic_DNA"/>
</dbReference>
<evidence type="ECO:0000256" key="1">
    <source>
        <dbReference type="SAM" id="MobiDB-lite"/>
    </source>
</evidence>
<feature type="region of interest" description="Disordered" evidence="1">
    <location>
        <begin position="295"/>
        <end position="536"/>
    </location>
</feature>
<accession>A0ABP1DF28</accession>